<comment type="caution">
    <text evidence="4">The sequence shown here is derived from an EMBL/GenBank/DDBJ whole genome shotgun (WGS) entry which is preliminary data.</text>
</comment>
<feature type="domain" description="EF-hand" evidence="3">
    <location>
        <begin position="376"/>
        <end position="411"/>
    </location>
</feature>
<dbReference type="SMART" id="SM00054">
    <property type="entry name" value="EFh"/>
    <property type="match status" value="2"/>
</dbReference>
<feature type="compositionally biased region" description="Polar residues" evidence="2">
    <location>
        <begin position="244"/>
        <end position="257"/>
    </location>
</feature>
<feature type="region of interest" description="Disordered" evidence="2">
    <location>
        <begin position="136"/>
        <end position="156"/>
    </location>
</feature>
<dbReference type="AlphaFoldDB" id="A0A9P1G2V2"/>
<dbReference type="InterPro" id="IPR002048">
    <property type="entry name" value="EF_hand_dom"/>
</dbReference>
<evidence type="ECO:0000313" key="5">
    <source>
        <dbReference type="EMBL" id="CAL1152304.1"/>
    </source>
</evidence>
<dbReference type="PROSITE" id="PS00018">
    <property type="entry name" value="EF_HAND_1"/>
    <property type="match status" value="2"/>
</dbReference>
<dbReference type="Gene3D" id="1.10.238.10">
    <property type="entry name" value="EF-hand"/>
    <property type="match status" value="1"/>
</dbReference>
<dbReference type="EMBL" id="CAMXCT030002558">
    <property type="protein sequence ID" value="CAL4786241.1"/>
    <property type="molecule type" value="Genomic_DNA"/>
</dbReference>
<evidence type="ECO:0000256" key="2">
    <source>
        <dbReference type="SAM" id="MobiDB-lite"/>
    </source>
</evidence>
<evidence type="ECO:0000256" key="1">
    <source>
        <dbReference type="ARBA" id="ARBA00022837"/>
    </source>
</evidence>
<dbReference type="InterPro" id="IPR011992">
    <property type="entry name" value="EF-hand-dom_pair"/>
</dbReference>
<dbReference type="EMBL" id="CAMXCT020002558">
    <property type="protein sequence ID" value="CAL1152304.1"/>
    <property type="molecule type" value="Genomic_DNA"/>
</dbReference>
<name>A0A9P1G2V2_9DINO</name>
<dbReference type="GO" id="GO:0005509">
    <property type="term" value="F:calcium ion binding"/>
    <property type="evidence" value="ECO:0007669"/>
    <property type="project" value="InterPro"/>
</dbReference>
<dbReference type="Proteomes" id="UP001152797">
    <property type="component" value="Unassembled WGS sequence"/>
</dbReference>
<reference evidence="4" key="1">
    <citation type="submission" date="2022-10" db="EMBL/GenBank/DDBJ databases">
        <authorList>
            <person name="Chen Y."/>
            <person name="Dougan E. K."/>
            <person name="Chan C."/>
            <person name="Rhodes N."/>
            <person name="Thang M."/>
        </authorList>
    </citation>
    <scope>NUCLEOTIDE SEQUENCE</scope>
</reference>
<dbReference type="SUPFAM" id="SSF47473">
    <property type="entry name" value="EF-hand"/>
    <property type="match status" value="1"/>
</dbReference>
<keyword evidence="7" id="KW-1185">Reference proteome</keyword>
<evidence type="ECO:0000313" key="4">
    <source>
        <dbReference type="EMBL" id="CAI3998929.1"/>
    </source>
</evidence>
<evidence type="ECO:0000313" key="7">
    <source>
        <dbReference type="Proteomes" id="UP001152797"/>
    </source>
</evidence>
<evidence type="ECO:0000259" key="3">
    <source>
        <dbReference type="PROSITE" id="PS50222"/>
    </source>
</evidence>
<protein>
    <submittedName>
        <fullName evidence="6">EF-hand domain-containing protein</fullName>
    </submittedName>
</protein>
<dbReference type="InterPro" id="IPR018247">
    <property type="entry name" value="EF_Hand_1_Ca_BS"/>
</dbReference>
<dbReference type="OrthoDB" id="191686at2759"/>
<dbReference type="Pfam" id="PF13499">
    <property type="entry name" value="EF-hand_7"/>
    <property type="match status" value="1"/>
</dbReference>
<reference evidence="5" key="2">
    <citation type="submission" date="2024-04" db="EMBL/GenBank/DDBJ databases">
        <authorList>
            <person name="Chen Y."/>
            <person name="Shah S."/>
            <person name="Dougan E. K."/>
            <person name="Thang M."/>
            <person name="Chan C."/>
        </authorList>
    </citation>
    <scope>NUCLEOTIDE SEQUENCE [LARGE SCALE GENOMIC DNA]</scope>
</reference>
<dbReference type="EMBL" id="CAMXCT010002558">
    <property type="protein sequence ID" value="CAI3998929.1"/>
    <property type="molecule type" value="Genomic_DNA"/>
</dbReference>
<keyword evidence="1" id="KW-0106">Calcium</keyword>
<dbReference type="CDD" id="cd00051">
    <property type="entry name" value="EFh"/>
    <property type="match status" value="2"/>
</dbReference>
<evidence type="ECO:0000313" key="6">
    <source>
        <dbReference type="EMBL" id="CAL4786241.1"/>
    </source>
</evidence>
<dbReference type="PROSITE" id="PS50222">
    <property type="entry name" value="EF_HAND_2"/>
    <property type="match status" value="1"/>
</dbReference>
<organism evidence="4">
    <name type="scientific">Cladocopium goreaui</name>
    <dbReference type="NCBI Taxonomy" id="2562237"/>
    <lineage>
        <taxon>Eukaryota</taxon>
        <taxon>Sar</taxon>
        <taxon>Alveolata</taxon>
        <taxon>Dinophyceae</taxon>
        <taxon>Suessiales</taxon>
        <taxon>Symbiodiniaceae</taxon>
        <taxon>Cladocopium</taxon>
    </lineage>
</organism>
<feature type="compositionally biased region" description="Basic residues" evidence="2">
    <location>
        <begin position="136"/>
        <end position="146"/>
    </location>
</feature>
<feature type="region of interest" description="Disordered" evidence="2">
    <location>
        <begin position="228"/>
        <end position="257"/>
    </location>
</feature>
<accession>A0A9P1G2V2</accession>
<gene>
    <name evidence="4" type="ORF">C1SCF055_LOCUS25188</name>
</gene>
<proteinExistence type="predicted"/>
<sequence length="453" mass="51607">MSLLLTTIDGETFITFSRPRKRRSRAKHIYQVKCNLPRMERRKAASSAKPTTKEQVQVELPSLPLSARSPPLPKCSGWPVEDSDCWTGVDPVSQVFRSHVVALHLRQEELHRRMADYRKEMRKLRSAQCRELAQRFRSRHEARQRHVPGPMLGMAGPKIVLPENDGAEVEETAVSLQVQSEAPEETGVKPMLSPRLLRFEQRCAARRRQGGLQIQSIDIQALLKGSKIPAEHSASSSEDDSHDGQTSSPQDSPRSTQSWEMCLQLSRKHKVPIAEVRMQLAEFSALDGSGPFGELTQKEWEAAVRPKANIPADRPVPDYLLLKQYASADKDDNGLIDFEEYLLWSRNTLWLEEFAVPSHSERELRRIARKYGLNLPEIDSIKRSFDKYDRDGSGQIDRNEFRDVVCNLMKVKSENISQQQLDRYWIEAVGATASGDGISFEEFLDWTMKLGIM</sequence>